<feature type="signal peptide" evidence="3">
    <location>
        <begin position="1"/>
        <end position="23"/>
    </location>
</feature>
<keyword evidence="3" id="KW-0732">Signal</keyword>
<keyword evidence="2" id="KW-0812">Transmembrane</keyword>
<evidence type="ECO:0000259" key="4">
    <source>
        <dbReference type="Pfam" id="PF14257"/>
    </source>
</evidence>
<reference evidence="5 6" key="2">
    <citation type="submission" date="2019-01" db="EMBL/GenBank/DDBJ databases">
        <title>The Pseudomonas aeruginosa pan-genome provides new insights on its population structure, horizontal gene transfer and pathogenicity.</title>
        <authorList>
            <person name="Freschi L."/>
            <person name="Vincent A.T."/>
            <person name="Jeukens J."/>
            <person name="Emond-Rheault J.-G."/>
            <person name="Kukavica-Ibrulj I."/>
            <person name="Dupont M.-J."/>
            <person name="Charette S.J."/>
            <person name="Boyle B."/>
            <person name="Levesque R.C."/>
        </authorList>
    </citation>
    <scope>NUCLEOTIDE SEQUENCE [LARGE SCALE GENOMIC DNA]</scope>
    <source>
        <strain evidence="5 6">PA-W36</strain>
    </source>
</reference>
<dbReference type="Proteomes" id="UP000284767">
    <property type="component" value="Unassembled WGS sequence"/>
</dbReference>
<gene>
    <name evidence="5" type="ORF">IPC1295_22350</name>
</gene>
<dbReference type="InterPro" id="IPR025645">
    <property type="entry name" value="DUF4349"/>
</dbReference>
<keyword evidence="2" id="KW-0472">Membrane</keyword>
<evidence type="ECO:0000256" key="2">
    <source>
        <dbReference type="SAM" id="Phobius"/>
    </source>
</evidence>
<reference evidence="5 6" key="1">
    <citation type="submission" date="2017-08" db="EMBL/GenBank/DDBJ databases">
        <authorList>
            <person name="Feschi L."/>
            <person name="Jeukens J."/>
            <person name="Emond-Rheault J.-G."/>
            <person name="Kukavica-Ibrulj I."/>
            <person name="Boyle B."/>
            <person name="Levesque R.C."/>
        </authorList>
    </citation>
    <scope>NUCLEOTIDE SEQUENCE [LARGE SCALE GENOMIC DNA]</scope>
    <source>
        <strain evidence="5 6">PA-W36</strain>
    </source>
</reference>
<dbReference type="Pfam" id="PF14257">
    <property type="entry name" value="DUF4349"/>
    <property type="match status" value="1"/>
</dbReference>
<name>A0A080VND8_PSEAI</name>
<dbReference type="PROSITE" id="PS51257">
    <property type="entry name" value="PROKAR_LIPOPROTEIN"/>
    <property type="match status" value="1"/>
</dbReference>
<feature type="chain" id="PRO_5041037005" evidence="3">
    <location>
        <begin position="24"/>
        <end position="266"/>
    </location>
</feature>
<feature type="domain" description="DUF4349" evidence="4">
    <location>
        <begin position="45"/>
        <end position="250"/>
    </location>
</feature>
<dbReference type="EMBL" id="NSNE01000014">
    <property type="protein sequence ID" value="RPM11050.1"/>
    <property type="molecule type" value="Genomic_DNA"/>
</dbReference>
<dbReference type="RefSeq" id="WP_003103776.1">
    <property type="nucleotide sequence ID" value="NZ_CAADKC010000003.1"/>
</dbReference>
<dbReference type="AlphaFoldDB" id="A0A080VND8"/>
<organism evidence="5 6">
    <name type="scientific">Pseudomonas aeruginosa</name>
    <dbReference type="NCBI Taxonomy" id="287"/>
    <lineage>
        <taxon>Bacteria</taxon>
        <taxon>Pseudomonadati</taxon>
        <taxon>Pseudomonadota</taxon>
        <taxon>Gammaproteobacteria</taxon>
        <taxon>Pseudomonadales</taxon>
        <taxon>Pseudomonadaceae</taxon>
        <taxon>Pseudomonas</taxon>
    </lineage>
</organism>
<evidence type="ECO:0000313" key="5">
    <source>
        <dbReference type="EMBL" id="RPM11050.1"/>
    </source>
</evidence>
<keyword evidence="2" id="KW-1133">Transmembrane helix</keyword>
<feature type="transmembrane region" description="Helical" evidence="2">
    <location>
        <begin position="232"/>
        <end position="254"/>
    </location>
</feature>
<evidence type="ECO:0000313" key="6">
    <source>
        <dbReference type="Proteomes" id="UP000284767"/>
    </source>
</evidence>
<keyword evidence="1" id="KW-0175">Coiled coil</keyword>
<accession>A0A080VND8</accession>
<sequence length="266" mass="28653">MNAWKLAAGVLLAALYGCSAEHAESVSGNAGFQGETGKPGTALAYEHRVGIRLPAARIDAQLAASRDACNSERFGQCDVLAIEQRGGIGHYAELTVRIVPDGVEKLVAAAAQGGTLESRQTRAEDLAQAVADTRQQRERLQREYQTLQQYQGRKDMSVGDLLALAKEIAAVEAQLADNAQAGAQQQRRIATNLLTLSFSSEAQPDSRLGQLATAAGQLLDDLVDGTIAAMKFFAYSLPFLVVLLPLGLLLRGLWRWLRRPGKNEAR</sequence>
<protein>
    <submittedName>
        <fullName evidence="5">DUF4349 domain-containing protein</fullName>
    </submittedName>
</protein>
<comment type="caution">
    <text evidence="5">The sequence shown here is derived from an EMBL/GenBank/DDBJ whole genome shotgun (WGS) entry which is preliminary data.</text>
</comment>
<dbReference type="eggNOG" id="ENOG5030M97">
    <property type="taxonomic scope" value="Bacteria"/>
</dbReference>
<proteinExistence type="predicted"/>
<feature type="coiled-coil region" evidence="1">
    <location>
        <begin position="123"/>
        <end position="150"/>
    </location>
</feature>
<evidence type="ECO:0000256" key="3">
    <source>
        <dbReference type="SAM" id="SignalP"/>
    </source>
</evidence>
<evidence type="ECO:0000256" key="1">
    <source>
        <dbReference type="SAM" id="Coils"/>
    </source>
</evidence>